<keyword evidence="2" id="KW-1185">Reference proteome</keyword>
<protein>
    <submittedName>
        <fullName evidence="1">Uncharacterized protein</fullName>
    </submittedName>
</protein>
<comment type="caution">
    <text evidence="1">The sequence shown here is derived from an EMBL/GenBank/DDBJ whole genome shotgun (WGS) entry which is preliminary data.</text>
</comment>
<proteinExistence type="predicted"/>
<name>A0ACC0XEI7_9ROSI</name>
<dbReference type="Proteomes" id="UP001163603">
    <property type="component" value="Chromosome 12"/>
</dbReference>
<evidence type="ECO:0000313" key="1">
    <source>
        <dbReference type="EMBL" id="KAJ0016540.1"/>
    </source>
</evidence>
<sequence>MGCSVFSIFLMWMTNLSHGIHSLGSVYKFHASVTYSYGFGYDHVYDCNVGDETAWRVGVLNDKLNSFKLIPEWAVQMRNSENGREKGSLNWIIFYGTCWYKPLSVAPLITPHGEEEGFRYGLGHDTVSNDYKAVRIVQFSFRPDCLVI</sequence>
<evidence type="ECO:0000313" key="2">
    <source>
        <dbReference type="Proteomes" id="UP001163603"/>
    </source>
</evidence>
<reference evidence="2" key="1">
    <citation type="journal article" date="2023" name="G3 (Bethesda)">
        <title>Genome assembly and association tests identify interacting loci associated with vigor, precocity, and sex in interspecific pistachio rootstocks.</title>
        <authorList>
            <person name="Palmer W."/>
            <person name="Jacygrad E."/>
            <person name="Sagayaradj S."/>
            <person name="Cavanaugh K."/>
            <person name="Han R."/>
            <person name="Bertier L."/>
            <person name="Beede B."/>
            <person name="Kafkas S."/>
            <person name="Golino D."/>
            <person name="Preece J."/>
            <person name="Michelmore R."/>
        </authorList>
    </citation>
    <scope>NUCLEOTIDE SEQUENCE [LARGE SCALE GENOMIC DNA]</scope>
</reference>
<dbReference type="EMBL" id="CM047747">
    <property type="protein sequence ID" value="KAJ0016540.1"/>
    <property type="molecule type" value="Genomic_DNA"/>
</dbReference>
<organism evidence="1 2">
    <name type="scientific">Pistacia integerrima</name>
    <dbReference type="NCBI Taxonomy" id="434235"/>
    <lineage>
        <taxon>Eukaryota</taxon>
        <taxon>Viridiplantae</taxon>
        <taxon>Streptophyta</taxon>
        <taxon>Embryophyta</taxon>
        <taxon>Tracheophyta</taxon>
        <taxon>Spermatophyta</taxon>
        <taxon>Magnoliopsida</taxon>
        <taxon>eudicotyledons</taxon>
        <taxon>Gunneridae</taxon>
        <taxon>Pentapetalae</taxon>
        <taxon>rosids</taxon>
        <taxon>malvids</taxon>
        <taxon>Sapindales</taxon>
        <taxon>Anacardiaceae</taxon>
        <taxon>Pistacia</taxon>
    </lineage>
</organism>
<accession>A0ACC0XEI7</accession>
<gene>
    <name evidence="1" type="ORF">Pint_09682</name>
</gene>